<dbReference type="PROSITE" id="PS50191">
    <property type="entry name" value="CRAL_TRIO"/>
    <property type="match status" value="1"/>
</dbReference>
<dbReference type="Proteomes" id="UP001107558">
    <property type="component" value="Chromosome 1"/>
</dbReference>
<dbReference type="Gene3D" id="1.10.8.20">
    <property type="entry name" value="N-terminal domain of phosphatidylinositol transfer protein sec14p"/>
    <property type="match status" value="1"/>
</dbReference>
<dbReference type="SUPFAM" id="SSF46938">
    <property type="entry name" value="CRAL/TRIO N-terminal domain"/>
    <property type="match status" value="1"/>
</dbReference>
<protein>
    <recommendedName>
        <fullName evidence="1">CRAL-TRIO domain-containing protein</fullName>
    </recommendedName>
</protein>
<dbReference type="CDD" id="cd00170">
    <property type="entry name" value="SEC14"/>
    <property type="match status" value="1"/>
</dbReference>
<dbReference type="PANTHER" id="PTHR10174:SF208">
    <property type="entry name" value="CRAL-TRIO DOMAIN-CONTAINING PROTEIN DDB_G0278031"/>
    <property type="match status" value="1"/>
</dbReference>
<dbReference type="InterPro" id="IPR001251">
    <property type="entry name" value="CRAL-TRIO_dom"/>
</dbReference>
<dbReference type="GO" id="GO:1902936">
    <property type="term" value="F:phosphatidylinositol bisphosphate binding"/>
    <property type="evidence" value="ECO:0007669"/>
    <property type="project" value="TreeGrafter"/>
</dbReference>
<dbReference type="InterPro" id="IPR036865">
    <property type="entry name" value="CRAL-TRIO_dom_sf"/>
</dbReference>
<dbReference type="InterPro" id="IPR036273">
    <property type="entry name" value="CRAL/TRIO_N_dom_sf"/>
</dbReference>
<reference evidence="2" key="1">
    <citation type="submission" date="2021-03" db="EMBL/GenBank/DDBJ databases">
        <title>Chromosome level genome of the anhydrobiotic midge Polypedilum vanderplanki.</title>
        <authorList>
            <person name="Yoshida Y."/>
            <person name="Kikawada T."/>
            <person name="Gusev O."/>
        </authorList>
    </citation>
    <scope>NUCLEOTIDE SEQUENCE</scope>
    <source>
        <strain evidence="2">NIAS01</strain>
        <tissue evidence="2">Whole body or cell culture</tissue>
    </source>
</reference>
<dbReference type="OrthoDB" id="6432525at2759"/>
<dbReference type="SUPFAM" id="SSF52087">
    <property type="entry name" value="CRAL/TRIO domain"/>
    <property type="match status" value="1"/>
</dbReference>
<dbReference type="Pfam" id="PF00650">
    <property type="entry name" value="CRAL_TRIO"/>
    <property type="match status" value="1"/>
</dbReference>
<dbReference type="GO" id="GO:0016020">
    <property type="term" value="C:membrane"/>
    <property type="evidence" value="ECO:0007669"/>
    <property type="project" value="TreeGrafter"/>
</dbReference>
<comment type="caution">
    <text evidence="2">The sequence shown here is derived from an EMBL/GenBank/DDBJ whole genome shotgun (WGS) entry which is preliminary data.</text>
</comment>
<evidence type="ECO:0000259" key="1">
    <source>
        <dbReference type="PROSITE" id="PS50191"/>
    </source>
</evidence>
<gene>
    <name evidence="2" type="ORF">PVAND_012981</name>
</gene>
<dbReference type="SMART" id="SM00516">
    <property type="entry name" value="SEC14"/>
    <property type="match status" value="1"/>
</dbReference>
<organism evidence="2 3">
    <name type="scientific">Polypedilum vanderplanki</name>
    <name type="common">Sleeping chironomid midge</name>
    <dbReference type="NCBI Taxonomy" id="319348"/>
    <lineage>
        <taxon>Eukaryota</taxon>
        <taxon>Metazoa</taxon>
        <taxon>Ecdysozoa</taxon>
        <taxon>Arthropoda</taxon>
        <taxon>Hexapoda</taxon>
        <taxon>Insecta</taxon>
        <taxon>Pterygota</taxon>
        <taxon>Neoptera</taxon>
        <taxon>Endopterygota</taxon>
        <taxon>Diptera</taxon>
        <taxon>Nematocera</taxon>
        <taxon>Chironomoidea</taxon>
        <taxon>Chironomidae</taxon>
        <taxon>Chironominae</taxon>
        <taxon>Polypedilum</taxon>
        <taxon>Polypedilum</taxon>
    </lineage>
</organism>
<proteinExistence type="predicted"/>
<keyword evidence="3" id="KW-1185">Reference proteome</keyword>
<dbReference type="EMBL" id="JADBJN010000001">
    <property type="protein sequence ID" value="KAG5683716.1"/>
    <property type="molecule type" value="Genomic_DNA"/>
</dbReference>
<feature type="domain" description="CRAL-TRIO" evidence="1">
    <location>
        <begin position="90"/>
        <end position="248"/>
    </location>
</feature>
<dbReference type="Gene3D" id="3.40.525.10">
    <property type="entry name" value="CRAL-TRIO lipid binding domain"/>
    <property type="match status" value="1"/>
</dbReference>
<dbReference type="AlphaFoldDB" id="A0A9J6CP88"/>
<evidence type="ECO:0000313" key="2">
    <source>
        <dbReference type="EMBL" id="KAG5683716.1"/>
    </source>
</evidence>
<evidence type="ECO:0000313" key="3">
    <source>
        <dbReference type="Proteomes" id="UP001107558"/>
    </source>
</evidence>
<name>A0A9J6CP88_POLVA</name>
<accession>A0A9J6CP88</accession>
<dbReference type="PANTHER" id="PTHR10174">
    <property type="entry name" value="ALPHA-TOCOPHEROL TRANSFER PROTEIN-RELATED"/>
    <property type="match status" value="1"/>
</dbReference>
<sequence>MSKLSNFYIEKAKLELNETETRKVESINLLIEWFNNHPFLKNDNETDELFLTIFLRGKKFRMDQVYESLEKTIFFYKSNPEYSNMNESQMEELVMNCRKIFFVPRYRDIEGRSYLIIMLEEFEKNLSMTQFIKAGTIMVSAVLQEEETQIAGSVVIIDCRGITIKLAKMVPGSELIRFLFYVKYFPVRIKKIIIVNCPSYGVAILELARSILPEKLKKRFVLVKNLSELQQHMDTSTILTKGNTEYDKENLIDYREQIIKSCKKMQDIEIDFSKVREFECVGSFRNLEID</sequence>